<dbReference type="Proteomes" id="UP000004221">
    <property type="component" value="Unassembled WGS sequence"/>
</dbReference>
<gene>
    <name evidence="1" type="ORF">NITHO_2520003</name>
</gene>
<dbReference type="RefSeq" id="WP_008477088.1">
    <property type="nucleotide sequence ID" value="NZ_CAGS01000171.1"/>
</dbReference>
<protein>
    <submittedName>
        <fullName evidence="1">Uncharacterized protein</fullName>
    </submittedName>
</protein>
<dbReference type="EMBL" id="CAGS01000171">
    <property type="protein sequence ID" value="CCF83628.1"/>
    <property type="molecule type" value="Genomic_DNA"/>
</dbReference>
<evidence type="ECO:0000313" key="1">
    <source>
        <dbReference type="EMBL" id="CCF83628.1"/>
    </source>
</evidence>
<organism evidence="1 2">
    <name type="scientific">Nitrolancea hollandica Lb</name>
    <dbReference type="NCBI Taxonomy" id="1129897"/>
    <lineage>
        <taxon>Bacteria</taxon>
        <taxon>Pseudomonadati</taxon>
        <taxon>Thermomicrobiota</taxon>
        <taxon>Thermomicrobia</taxon>
        <taxon>Sphaerobacterales</taxon>
        <taxon>Sphaerobacterineae</taxon>
        <taxon>Sphaerobacteraceae</taxon>
        <taxon>Nitrolancea</taxon>
    </lineage>
</organism>
<proteinExistence type="predicted"/>
<accession>I4EG16</accession>
<dbReference type="AlphaFoldDB" id="I4EG16"/>
<reference evidence="1 2" key="1">
    <citation type="journal article" date="2012" name="ISME J.">
        <title>Nitrification expanded: discovery, physiology and genomics of a nitrite-oxidizing bacterium from the phylum Chloroflexi.</title>
        <authorList>
            <person name="Sorokin D.Y."/>
            <person name="Lucker S."/>
            <person name="Vejmelkova D."/>
            <person name="Kostrikina N.A."/>
            <person name="Kleerebezem R."/>
            <person name="Rijpstra W.I."/>
            <person name="Damste J.S."/>
            <person name="Le Paslier D."/>
            <person name="Muyzer G."/>
            <person name="Wagner M."/>
            <person name="van Loosdrecht M.C."/>
            <person name="Daims H."/>
        </authorList>
    </citation>
    <scope>NUCLEOTIDE SEQUENCE [LARGE SCALE GENOMIC DNA]</scope>
    <source>
        <strain evidence="2">none</strain>
    </source>
</reference>
<evidence type="ECO:0000313" key="2">
    <source>
        <dbReference type="Proteomes" id="UP000004221"/>
    </source>
</evidence>
<keyword evidence="2" id="KW-1185">Reference proteome</keyword>
<name>I4EG16_9BACT</name>
<comment type="caution">
    <text evidence="1">The sequence shown here is derived from an EMBL/GenBank/DDBJ whole genome shotgun (WGS) entry which is preliminary data.</text>
</comment>
<sequence>MKAWLVRNNAVSERTEDSHVLIAAEDSEEALYKGGPILEERWWVTSEHRAAGWHVEHIPELDGKTEFTGVDYLTVGSVECWLCGIEEFYEIDNERAFADDDGDVFCAQCWEQRAI</sequence>